<sequence length="77" mass="9135">MLTQSQYRFNYIYRYIVIPTLMIYDDNINIDNNTFGNFPHLYPPSALRFKGYGLSNFLNLSPNINRKEGRKEKLKSP</sequence>
<dbReference type="EMBL" id="LS483452">
    <property type="protein sequence ID" value="SQH74477.1"/>
    <property type="molecule type" value="Genomic_DNA"/>
</dbReference>
<accession>A0A330M454</accession>
<dbReference type="AlphaFoldDB" id="A0A330M454"/>
<proteinExistence type="predicted"/>
<protein>
    <submittedName>
        <fullName evidence="1">Uncharacterized protein</fullName>
    </submittedName>
</protein>
<evidence type="ECO:0000313" key="1">
    <source>
        <dbReference type="EMBL" id="SQH74477.1"/>
    </source>
</evidence>
<evidence type="ECO:0000313" key="2">
    <source>
        <dbReference type="Proteomes" id="UP000250123"/>
    </source>
</evidence>
<organism evidence="1 2">
    <name type="scientific">Shewanella benthica</name>
    <dbReference type="NCBI Taxonomy" id="43661"/>
    <lineage>
        <taxon>Bacteria</taxon>
        <taxon>Pseudomonadati</taxon>
        <taxon>Pseudomonadota</taxon>
        <taxon>Gammaproteobacteria</taxon>
        <taxon>Alteromonadales</taxon>
        <taxon>Shewanellaceae</taxon>
        <taxon>Shewanella</taxon>
    </lineage>
</organism>
<reference evidence="2" key="1">
    <citation type="submission" date="2018-06" db="EMBL/GenBank/DDBJ databases">
        <authorList>
            <person name="Cea G.-C."/>
            <person name="William W."/>
        </authorList>
    </citation>
    <scope>NUCLEOTIDE SEQUENCE [LARGE SCALE GENOMIC DNA]</scope>
    <source>
        <strain evidence="2">DB21MT-2</strain>
    </source>
</reference>
<gene>
    <name evidence="1" type="ORF">SHEWBE_0488</name>
</gene>
<name>A0A330M454_9GAMM</name>
<dbReference type="KEGG" id="sbk:SHEWBE_0488"/>
<dbReference type="Proteomes" id="UP000250123">
    <property type="component" value="Chromosome SHEWBE"/>
</dbReference>